<feature type="region of interest" description="Disordered" evidence="1">
    <location>
        <begin position="330"/>
        <end position="375"/>
    </location>
</feature>
<feature type="compositionally biased region" description="Polar residues" evidence="1">
    <location>
        <begin position="330"/>
        <end position="354"/>
    </location>
</feature>
<dbReference type="PANTHER" id="PTHR38134">
    <property type="entry name" value="SLR1395 PROTEIN"/>
    <property type="match status" value="1"/>
</dbReference>
<proteinExistence type="predicted"/>
<dbReference type="PANTHER" id="PTHR38134:SF2">
    <property type="entry name" value="GALACTOKINASE"/>
    <property type="match status" value="1"/>
</dbReference>
<feature type="compositionally biased region" description="Basic and acidic residues" evidence="1">
    <location>
        <begin position="393"/>
        <end position="409"/>
    </location>
</feature>
<evidence type="ECO:0008006" key="4">
    <source>
        <dbReference type="Google" id="ProtNLM"/>
    </source>
</evidence>
<dbReference type="EMBL" id="NHTK01005991">
    <property type="protein sequence ID" value="PPQ69179.1"/>
    <property type="molecule type" value="Genomic_DNA"/>
</dbReference>
<sequence>MDAPLSHKTHLCLVYYCSGHGYGHATRVSAFTRHLLSLEETRRPIVYIVSSAPRRIFADSISCGARYRNAAIDPVIVQPLAYRVDRRRSVDVLKDFLARKDELVAEEIAWLRHIGAHAVLSDAAFLGCLAAKQAGIPSALITNFTFDSVYSFLSTSISDVLSPDNQENGLSSLLDILPDHPIPEEELYPHIQQIHAGYHHADLLVRLPGQIPIPSFFQEPVLPAWTWIDVKTGVMRSDIARSILEPVDSQKVLPSIPFPPMMGPKIDRPRTVIQAPLLVRPPSSQLSVYTKEGRSHLLSSIGVPVNRHDPQTTKILVVSFGGQVFRCPSRPSSSIGSVNGSQERLSDLSPQSGTLEEVRTHKRSSEQPPLGPLNFNGDPKLSFSKGISPPTHFELHIPRRRSRSNDLPRRNGLGIELERTTHRLATPGHLWIPGAPPASKPILSPSEQSAEYNMPSFNTIPPTPKELSFENSLDLTARLLPDDSWIAIVCGASRDHLSSQEDSELPENFYVAPKDVYMPDLTAVADVLLGKLGYGTVSECVDACTPFVYVSRPLFIEEHGLRLLLDQDGVGVELSRQSYEAGDWAAAVNEALIRGADMKARKRYEMANGINVHRREEEGKALAGTVLDWVRRWWIEDARALAAA</sequence>
<evidence type="ECO:0000256" key="1">
    <source>
        <dbReference type="SAM" id="MobiDB-lite"/>
    </source>
</evidence>
<dbReference type="Gene3D" id="3.40.50.2000">
    <property type="entry name" value="Glycogen Phosphorylase B"/>
    <property type="match status" value="1"/>
</dbReference>
<dbReference type="InterPro" id="IPR053205">
    <property type="entry name" value="GHMP_kinase_L-arabinokinase"/>
</dbReference>
<reference evidence="2 3" key="1">
    <citation type="journal article" date="2018" name="Evol. Lett.">
        <title>Horizontal gene cluster transfer increased hallucinogenic mushroom diversity.</title>
        <authorList>
            <person name="Reynolds H.T."/>
            <person name="Vijayakumar V."/>
            <person name="Gluck-Thaler E."/>
            <person name="Korotkin H.B."/>
            <person name="Matheny P.B."/>
            <person name="Slot J.C."/>
        </authorList>
    </citation>
    <scope>NUCLEOTIDE SEQUENCE [LARGE SCALE GENOMIC DNA]</scope>
    <source>
        <strain evidence="2 3">2629</strain>
    </source>
</reference>
<keyword evidence="3" id="KW-1185">Reference proteome</keyword>
<gene>
    <name evidence="2" type="ORF">CVT24_000027</name>
</gene>
<dbReference type="AlphaFoldDB" id="A0A409VSH0"/>
<organism evidence="2 3">
    <name type="scientific">Panaeolus cyanescens</name>
    <dbReference type="NCBI Taxonomy" id="181874"/>
    <lineage>
        <taxon>Eukaryota</taxon>
        <taxon>Fungi</taxon>
        <taxon>Dikarya</taxon>
        <taxon>Basidiomycota</taxon>
        <taxon>Agaricomycotina</taxon>
        <taxon>Agaricomycetes</taxon>
        <taxon>Agaricomycetidae</taxon>
        <taxon>Agaricales</taxon>
        <taxon>Agaricineae</taxon>
        <taxon>Galeropsidaceae</taxon>
        <taxon>Panaeolus</taxon>
    </lineage>
</organism>
<evidence type="ECO:0000313" key="2">
    <source>
        <dbReference type="EMBL" id="PPQ69179.1"/>
    </source>
</evidence>
<feature type="compositionally biased region" description="Basic and acidic residues" evidence="1">
    <location>
        <begin position="356"/>
        <end position="365"/>
    </location>
</feature>
<dbReference type="OrthoDB" id="1684102at2759"/>
<name>A0A409VSH0_9AGAR</name>
<comment type="caution">
    <text evidence="2">The sequence shown here is derived from an EMBL/GenBank/DDBJ whole genome shotgun (WGS) entry which is preliminary data.</text>
</comment>
<dbReference type="STRING" id="181874.A0A409VSH0"/>
<dbReference type="Proteomes" id="UP000284842">
    <property type="component" value="Unassembled WGS sequence"/>
</dbReference>
<evidence type="ECO:0000313" key="3">
    <source>
        <dbReference type="Proteomes" id="UP000284842"/>
    </source>
</evidence>
<protein>
    <recommendedName>
        <fullName evidence="4">Glycosyl transferase family 28 C-terminal domain-containing protein</fullName>
    </recommendedName>
</protein>
<accession>A0A409VSH0</accession>
<dbReference type="InParanoid" id="A0A409VSH0"/>
<feature type="region of interest" description="Disordered" evidence="1">
    <location>
        <begin position="388"/>
        <end position="411"/>
    </location>
</feature>